<reference evidence="1 2" key="1">
    <citation type="submission" date="2014-11" db="EMBL/GenBank/DDBJ databases">
        <title>Genetic blueprint of the zoonotic pathogen Toxocara canis.</title>
        <authorList>
            <person name="Zhu X.-Q."/>
            <person name="Korhonen P.K."/>
            <person name="Cai H."/>
            <person name="Young N.D."/>
            <person name="Nejsum P."/>
            <person name="von Samson-Himmelstjerna G."/>
            <person name="Boag P.R."/>
            <person name="Tan P."/>
            <person name="Li Q."/>
            <person name="Min J."/>
            <person name="Yang Y."/>
            <person name="Wang X."/>
            <person name="Fang X."/>
            <person name="Hall R.S."/>
            <person name="Hofmann A."/>
            <person name="Sternberg P.W."/>
            <person name="Jex A.R."/>
            <person name="Gasser R.B."/>
        </authorList>
    </citation>
    <scope>NUCLEOTIDE SEQUENCE [LARGE SCALE GENOMIC DNA]</scope>
    <source>
        <strain evidence="1">PN_DK_2014</strain>
    </source>
</reference>
<sequence length="70" mass="8098">MNVLYEILLDRHVDVSASVRAEVLKGISIIQDESHDFFSRQRANDQSTPLESKFNLHLILSLYFHVLLKS</sequence>
<evidence type="ECO:0000313" key="2">
    <source>
        <dbReference type="Proteomes" id="UP000031036"/>
    </source>
</evidence>
<proteinExistence type="predicted"/>
<protein>
    <submittedName>
        <fullName evidence="1">Uncharacterized protein</fullName>
    </submittedName>
</protein>
<accession>A0A0B2W1Z8</accession>
<dbReference type="Proteomes" id="UP000031036">
    <property type="component" value="Unassembled WGS sequence"/>
</dbReference>
<organism evidence="1 2">
    <name type="scientific">Toxocara canis</name>
    <name type="common">Canine roundworm</name>
    <dbReference type="NCBI Taxonomy" id="6265"/>
    <lineage>
        <taxon>Eukaryota</taxon>
        <taxon>Metazoa</taxon>
        <taxon>Ecdysozoa</taxon>
        <taxon>Nematoda</taxon>
        <taxon>Chromadorea</taxon>
        <taxon>Rhabditida</taxon>
        <taxon>Spirurina</taxon>
        <taxon>Ascaridomorpha</taxon>
        <taxon>Ascaridoidea</taxon>
        <taxon>Toxocaridae</taxon>
        <taxon>Toxocara</taxon>
    </lineage>
</organism>
<dbReference type="EMBL" id="JPKZ01000276">
    <property type="protein sequence ID" value="KHN88033.1"/>
    <property type="molecule type" value="Genomic_DNA"/>
</dbReference>
<keyword evidence="2" id="KW-1185">Reference proteome</keyword>
<evidence type="ECO:0000313" key="1">
    <source>
        <dbReference type="EMBL" id="KHN88033.1"/>
    </source>
</evidence>
<dbReference type="AlphaFoldDB" id="A0A0B2W1Z8"/>
<gene>
    <name evidence="1" type="ORF">Tcan_08969</name>
</gene>
<comment type="caution">
    <text evidence="1">The sequence shown here is derived from an EMBL/GenBank/DDBJ whole genome shotgun (WGS) entry which is preliminary data.</text>
</comment>
<name>A0A0B2W1Z8_TOXCA</name>